<dbReference type="GO" id="GO:0006082">
    <property type="term" value="P:organic acid metabolic process"/>
    <property type="evidence" value="ECO:0007669"/>
    <property type="project" value="TreeGrafter"/>
</dbReference>
<dbReference type="GO" id="GO:0008395">
    <property type="term" value="F:steroid hydroxylase activity"/>
    <property type="evidence" value="ECO:0007669"/>
    <property type="project" value="TreeGrafter"/>
</dbReference>
<dbReference type="InterPro" id="IPR036396">
    <property type="entry name" value="Cyt_P450_sf"/>
</dbReference>
<reference evidence="18" key="1">
    <citation type="submission" date="2025-08" db="UniProtKB">
        <authorList>
            <consortium name="RefSeq"/>
        </authorList>
    </citation>
    <scope>IDENTIFICATION</scope>
    <source>
        <tissue evidence="18">Muscle</tissue>
    </source>
</reference>
<evidence type="ECO:0000256" key="7">
    <source>
        <dbReference type="ARBA" id="ARBA00022723"/>
    </source>
</evidence>
<dbReference type="GO" id="GO:0006805">
    <property type="term" value="P:xenobiotic metabolic process"/>
    <property type="evidence" value="ECO:0007669"/>
    <property type="project" value="TreeGrafter"/>
</dbReference>
<dbReference type="AlphaFoldDB" id="A0A6J3KME1"/>
<feature type="signal peptide" evidence="16">
    <location>
        <begin position="1"/>
        <end position="22"/>
    </location>
</feature>
<feature type="chain" id="PRO_5027076885" evidence="16">
    <location>
        <begin position="23"/>
        <end position="491"/>
    </location>
</feature>
<evidence type="ECO:0000256" key="16">
    <source>
        <dbReference type="SAM" id="SignalP"/>
    </source>
</evidence>
<organism evidence="17 18">
    <name type="scientific">Bombus vosnesenskii</name>
    <dbReference type="NCBI Taxonomy" id="207650"/>
    <lineage>
        <taxon>Eukaryota</taxon>
        <taxon>Metazoa</taxon>
        <taxon>Ecdysozoa</taxon>
        <taxon>Arthropoda</taxon>
        <taxon>Hexapoda</taxon>
        <taxon>Insecta</taxon>
        <taxon>Pterygota</taxon>
        <taxon>Neoptera</taxon>
        <taxon>Endopterygota</taxon>
        <taxon>Hymenoptera</taxon>
        <taxon>Apocrita</taxon>
        <taxon>Aculeata</taxon>
        <taxon>Apoidea</taxon>
        <taxon>Anthophila</taxon>
        <taxon>Apidae</taxon>
        <taxon>Bombus</taxon>
        <taxon>Pyrobombus</taxon>
    </lineage>
</organism>
<dbReference type="PROSITE" id="PS00086">
    <property type="entry name" value="CYTOCHROME_P450"/>
    <property type="match status" value="1"/>
</dbReference>
<evidence type="ECO:0000256" key="13">
    <source>
        <dbReference type="ARBA" id="ARBA00023136"/>
    </source>
</evidence>
<keyword evidence="17" id="KW-1185">Reference proteome</keyword>
<keyword evidence="6 14" id="KW-0349">Heme</keyword>
<dbReference type="KEGG" id="bvk:117235255"/>
<dbReference type="Proteomes" id="UP000504631">
    <property type="component" value="Unplaced"/>
</dbReference>
<dbReference type="FunFam" id="1.10.630.10:FF:000238">
    <property type="entry name" value="Cytochrome P450 2A6"/>
    <property type="match status" value="1"/>
</dbReference>
<evidence type="ECO:0000256" key="11">
    <source>
        <dbReference type="ARBA" id="ARBA00023004"/>
    </source>
</evidence>
<evidence type="ECO:0000256" key="12">
    <source>
        <dbReference type="ARBA" id="ARBA00023033"/>
    </source>
</evidence>
<keyword evidence="10 15" id="KW-0560">Oxidoreductase</keyword>
<dbReference type="InterPro" id="IPR001128">
    <property type="entry name" value="Cyt_P450"/>
</dbReference>
<feature type="binding site" description="axial binding residue" evidence="14">
    <location>
        <position position="436"/>
    </location>
    <ligand>
        <name>heme</name>
        <dbReference type="ChEBI" id="CHEBI:30413"/>
    </ligand>
    <ligandPart>
        <name>Fe</name>
        <dbReference type="ChEBI" id="CHEBI:18248"/>
    </ligandPart>
</feature>
<evidence type="ECO:0000313" key="17">
    <source>
        <dbReference type="Proteomes" id="UP000504631"/>
    </source>
</evidence>
<evidence type="ECO:0000256" key="15">
    <source>
        <dbReference type="RuleBase" id="RU000461"/>
    </source>
</evidence>
<dbReference type="PRINTS" id="PR00463">
    <property type="entry name" value="EP450I"/>
</dbReference>
<name>A0A6J3KME1_9HYME</name>
<keyword evidence="16" id="KW-0732">Signal</keyword>
<dbReference type="GO" id="GO:0005789">
    <property type="term" value="C:endoplasmic reticulum membrane"/>
    <property type="evidence" value="ECO:0007669"/>
    <property type="project" value="UniProtKB-SubCell"/>
</dbReference>
<keyword evidence="13" id="KW-0472">Membrane</keyword>
<dbReference type="RefSeq" id="XP_033353014.1">
    <property type="nucleotide sequence ID" value="XM_033497123.1"/>
</dbReference>
<dbReference type="GO" id="GO:0020037">
    <property type="term" value="F:heme binding"/>
    <property type="evidence" value="ECO:0007669"/>
    <property type="project" value="InterPro"/>
</dbReference>
<evidence type="ECO:0000256" key="8">
    <source>
        <dbReference type="ARBA" id="ARBA00022824"/>
    </source>
</evidence>
<dbReference type="SUPFAM" id="SSF48264">
    <property type="entry name" value="Cytochrome P450"/>
    <property type="match status" value="1"/>
</dbReference>
<dbReference type="GO" id="GO:0005506">
    <property type="term" value="F:iron ion binding"/>
    <property type="evidence" value="ECO:0007669"/>
    <property type="project" value="InterPro"/>
</dbReference>
<evidence type="ECO:0000256" key="10">
    <source>
        <dbReference type="ARBA" id="ARBA00023002"/>
    </source>
</evidence>
<dbReference type="GO" id="GO:0016712">
    <property type="term" value="F:oxidoreductase activity, acting on paired donors, with incorporation or reduction of molecular oxygen, reduced flavin or flavoprotein as one donor, and incorporation of one atom of oxygen"/>
    <property type="evidence" value="ECO:0007669"/>
    <property type="project" value="TreeGrafter"/>
</dbReference>
<keyword evidence="7 14" id="KW-0479">Metal-binding</keyword>
<evidence type="ECO:0000256" key="6">
    <source>
        <dbReference type="ARBA" id="ARBA00022617"/>
    </source>
</evidence>
<keyword evidence="11 14" id="KW-0408">Iron</keyword>
<evidence type="ECO:0000256" key="9">
    <source>
        <dbReference type="ARBA" id="ARBA00022848"/>
    </source>
</evidence>
<evidence type="ECO:0000256" key="2">
    <source>
        <dbReference type="ARBA" id="ARBA00003690"/>
    </source>
</evidence>
<evidence type="ECO:0000256" key="5">
    <source>
        <dbReference type="ARBA" id="ARBA00010617"/>
    </source>
</evidence>
<proteinExistence type="inferred from homology"/>
<dbReference type="Pfam" id="PF00067">
    <property type="entry name" value="p450"/>
    <property type="match status" value="1"/>
</dbReference>
<evidence type="ECO:0000256" key="3">
    <source>
        <dbReference type="ARBA" id="ARBA00004174"/>
    </source>
</evidence>
<gene>
    <name evidence="18" type="primary">LOC117235255</name>
</gene>
<comment type="cofactor">
    <cofactor evidence="1 14">
        <name>heme</name>
        <dbReference type="ChEBI" id="CHEBI:30413"/>
    </cofactor>
</comment>
<dbReference type="CDD" id="cd20651">
    <property type="entry name" value="CYP15A1-like"/>
    <property type="match status" value="1"/>
</dbReference>
<dbReference type="PANTHER" id="PTHR24300:SF376">
    <property type="entry name" value="CYTOCHROME P450 15A1"/>
    <property type="match status" value="1"/>
</dbReference>
<sequence>MFATVLLAIVTLILLIIYLVVGQHTRKTPPGPFSWPIFGNQFLMKRLIREFGGQHEAFLELSKRYASDVISVTMGNEKVLVISGSKLCETVLKNEEFDGRPWNEFIKLRNMGKKQGITMNDGGEWKELRSWMLRTMRIFGFGKREMAQMIRKELTLLLNEMNTEGPHKLRPLITPTVINVLWFLTTGESFSRGERIESFIKLMETRAQVFDMMGGLISAFPWIRYIAPEFSGYNLLCTLNKELKDFLMGTIIEHKKKYKPGSEGDVIDMFLHEMKNHGESSPIFTDDQLVVLLIDLFLAGFTTTSLTLDFLLLIMTVYQDVQHKVQKEIDSVIPRDRLPEVEDKAKLPYVEAVISEVQRMWPVFPIIGPRRVLHDTILDKYTVPRDTTILVNMYSINKDPNIYPEPHKFMPERFIKNDVFEPDTYSLQFGKGRRRCPGEVLAKSALFILFTGIMQKYNLRPVPGKGPNSVEIIYGLTSSPKPYEVLVTPRY</sequence>
<keyword evidence="9" id="KW-0492">Microsome</keyword>
<dbReference type="InterPro" id="IPR002401">
    <property type="entry name" value="Cyt_P450_E_grp-I"/>
</dbReference>
<protein>
    <submittedName>
        <fullName evidence="18">Probable cytochrome P450 305a1</fullName>
    </submittedName>
</protein>
<dbReference type="InterPro" id="IPR050182">
    <property type="entry name" value="Cytochrome_P450_fam2"/>
</dbReference>
<comment type="function">
    <text evidence="2">May be involved in the metabolism of insect hormones and in the breakdown of synthetic insecticides.</text>
</comment>
<keyword evidence="8" id="KW-0256">Endoplasmic reticulum</keyword>
<dbReference type="Gene3D" id="1.10.630.10">
    <property type="entry name" value="Cytochrome P450"/>
    <property type="match status" value="1"/>
</dbReference>
<dbReference type="GeneID" id="117235255"/>
<dbReference type="InterPro" id="IPR017972">
    <property type="entry name" value="Cyt_P450_CS"/>
</dbReference>
<evidence type="ECO:0000256" key="1">
    <source>
        <dbReference type="ARBA" id="ARBA00001971"/>
    </source>
</evidence>
<comment type="similarity">
    <text evidence="5 15">Belongs to the cytochrome P450 family.</text>
</comment>
<evidence type="ECO:0000313" key="18">
    <source>
        <dbReference type="RefSeq" id="XP_033353014.1"/>
    </source>
</evidence>
<accession>A0A6J3KME1</accession>
<dbReference type="PANTHER" id="PTHR24300">
    <property type="entry name" value="CYTOCHROME P450 508A4-RELATED"/>
    <property type="match status" value="1"/>
</dbReference>
<evidence type="ECO:0000256" key="14">
    <source>
        <dbReference type="PIRSR" id="PIRSR602401-1"/>
    </source>
</evidence>
<keyword evidence="12 15" id="KW-0503">Monooxygenase</keyword>
<dbReference type="PRINTS" id="PR00385">
    <property type="entry name" value="P450"/>
</dbReference>
<comment type="subcellular location">
    <subcellularLocation>
        <location evidence="4">Endoplasmic reticulum membrane</location>
        <topology evidence="4">Peripheral membrane protein</topology>
    </subcellularLocation>
    <subcellularLocation>
        <location evidence="3">Microsome membrane</location>
        <topology evidence="3">Peripheral membrane protein</topology>
    </subcellularLocation>
</comment>
<evidence type="ECO:0000256" key="4">
    <source>
        <dbReference type="ARBA" id="ARBA00004406"/>
    </source>
</evidence>